<dbReference type="Gene3D" id="2.120.10.30">
    <property type="entry name" value="TolB, C-terminal domain"/>
    <property type="match status" value="1"/>
</dbReference>
<proteinExistence type="predicted"/>
<keyword evidence="1" id="KW-0732">Signal</keyword>
<evidence type="ECO:0000313" key="2">
    <source>
        <dbReference type="EMBL" id="XDQ23408.1"/>
    </source>
</evidence>
<dbReference type="InterPro" id="IPR048031">
    <property type="entry name" value="ScyD/ScyE-like"/>
</dbReference>
<dbReference type="SUPFAM" id="SSF101898">
    <property type="entry name" value="NHL repeat"/>
    <property type="match status" value="1"/>
</dbReference>
<dbReference type="NCBIfam" id="NF033206">
    <property type="entry name" value="ScyE_fam"/>
    <property type="match status" value="1"/>
</dbReference>
<organism evidence="2">
    <name type="scientific">Streptomyces sp. R21</name>
    <dbReference type="NCBI Taxonomy" id="3238627"/>
    <lineage>
        <taxon>Bacteria</taxon>
        <taxon>Bacillati</taxon>
        <taxon>Actinomycetota</taxon>
        <taxon>Actinomycetes</taxon>
        <taxon>Kitasatosporales</taxon>
        <taxon>Streptomycetaceae</taxon>
        <taxon>Streptomyces</taxon>
    </lineage>
</organism>
<feature type="chain" id="PRO_5044241595" evidence="1">
    <location>
        <begin position="34"/>
        <end position="360"/>
    </location>
</feature>
<dbReference type="AlphaFoldDB" id="A0AB39P2U2"/>
<gene>
    <name evidence="2" type="ORF">AB5J56_01165</name>
</gene>
<dbReference type="InterPro" id="IPR011042">
    <property type="entry name" value="6-blade_b-propeller_TolB-like"/>
</dbReference>
<name>A0AB39P2U2_9ACTN</name>
<dbReference type="RefSeq" id="WP_369229104.1">
    <property type="nucleotide sequence ID" value="NZ_CP163435.1"/>
</dbReference>
<reference evidence="2" key="1">
    <citation type="submission" date="2024-07" db="EMBL/GenBank/DDBJ databases">
        <authorList>
            <person name="Yu S.T."/>
        </authorList>
    </citation>
    <scope>NUCLEOTIDE SEQUENCE</scope>
    <source>
        <strain evidence="2">R21</strain>
    </source>
</reference>
<dbReference type="EMBL" id="CP163435">
    <property type="protein sequence ID" value="XDQ23408.1"/>
    <property type="molecule type" value="Genomic_DNA"/>
</dbReference>
<dbReference type="PROSITE" id="PS51318">
    <property type="entry name" value="TAT"/>
    <property type="match status" value="1"/>
</dbReference>
<protein>
    <submittedName>
        <fullName evidence="2">ScyD/ScyE family protein</fullName>
    </submittedName>
</protein>
<dbReference type="InterPro" id="IPR006311">
    <property type="entry name" value="TAT_signal"/>
</dbReference>
<evidence type="ECO:0000256" key="1">
    <source>
        <dbReference type="SAM" id="SignalP"/>
    </source>
</evidence>
<feature type="signal peptide" evidence="1">
    <location>
        <begin position="1"/>
        <end position="33"/>
    </location>
</feature>
<sequence length="360" mass="35731">MSISRSSFRKALVAAGAAGIVAAPLLAAPAAHAGTTATLEVIASGLKSPHGITVLSDGTVLVAEAGEGLPGCPEGQSCVGKTGAIYKVKGSFKGRVVTGLASTGKGAAGGTQSDVTGPTDVLADPGGGYDVASGLGGTTATRAALGPEAATLGTVFRTRDGRILGDLTDHETRLNPDGGEVHANPWSLTRSGGGFLVTDAGGNTLVRTAAKGATSTEFVVPTNATPSRVAEGVPTGIVTAPDGTVYFADMSGTVTGSARIWKIAPGGAPEVLVTGLSNLIDLAVDCHGNLLALSFTQGFQAGPPLPGSISKIDVKTKTVTEIPTGDQLNTPTGLATGPHGALYVTNNSTGNDGQLVRVHY</sequence>
<accession>A0AB39P2U2</accession>